<sequence length="607" mass="67728">MLLKSGAEIDQRTMRCETPLHLAVRNCQLEAARILISHNATVDAKAHVSTFYDCANVSFRSYKYDFGSIIRSIYNMDHTTSKKSISKDNHSLPGLFHHQAADHQAGPGVDHEANNLMQHSSTSKHHSLLGHLHLTHHHRTEHGSHNGPHHPVKHGSGLGSHHQADSDVAYEAESLIKKLKIPRKLADVGESLWTELDGIPNVKASRIGKHKGKNVKILPSTIKRQSFLANDEVDGLKFKVKLVPKRLLGQGSFGKVYECYDQISEKNVALKCIRKPSDLKETKVQDLLNEIDILKSIMGCDFVLNMLKCYQTFHHLCIVLELAELGDLNELLDISTDGILAESVVVVFAAMILTGMLYMHERFIFHRDLKPANILLDSHGTAKIADFGLAKKCESADEFRAKSICGTQGYMGLSQIYVALKFTNDYGPEVDIYGYAATIYTLLCGDCPCNASGRFGEYSRRMLTFSHTFPEAVTLSSNCEDFLLYGLLEKCDYIEECDLTFGVIKTHTWFEDFKIDFGNLDTYGFGNFGDSNLKPGVSITALPADLFIDQELDQAHLEAYELPQVRENCPDIVEFDQEKQVEDGNQEADNLLGLSGSFDEVAGSKNE</sequence>
<dbReference type="InterPro" id="IPR002110">
    <property type="entry name" value="Ankyrin_rpt"/>
</dbReference>
<feature type="binding site" evidence="7">
    <location>
        <position position="275"/>
    </location>
    <ligand>
        <name>ATP</name>
        <dbReference type="ChEBI" id="CHEBI:30616"/>
    </ligand>
</feature>
<dbReference type="SUPFAM" id="SSF48403">
    <property type="entry name" value="Ankyrin repeat"/>
    <property type="match status" value="1"/>
</dbReference>
<gene>
    <name evidence="10" type="ORF">Ciccas_003655</name>
</gene>
<dbReference type="PROSITE" id="PS50011">
    <property type="entry name" value="PROTEIN_KINASE_DOM"/>
    <property type="match status" value="1"/>
</dbReference>
<proteinExistence type="predicted"/>
<evidence type="ECO:0000256" key="5">
    <source>
        <dbReference type="ARBA" id="ARBA00022840"/>
    </source>
</evidence>
<dbReference type="InterPro" id="IPR011009">
    <property type="entry name" value="Kinase-like_dom_sf"/>
</dbReference>
<dbReference type="Gene3D" id="1.25.40.20">
    <property type="entry name" value="Ankyrin repeat-containing domain"/>
    <property type="match status" value="1"/>
</dbReference>
<evidence type="ECO:0000259" key="9">
    <source>
        <dbReference type="PROSITE" id="PS50011"/>
    </source>
</evidence>
<dbReference type="InterPro" id="IPR008271">
    <property type="entry name" value="Ser/Thr_kinase_AS"/>
</dbReference>
<dbReference type="Gene3D" id="1.10.510.10">
    <property type="entry name" value="Transferase(Phosphotransferase) domain 1"/>
    <property type="match status" value="1"/>
</dbReference>
<dbReference type="InterPro" id="IPR036770">
    <property type="entry name" value="Ankyrin_rpt-contain_sf"/>
</dbReference>
<keyword evidence="11" id="KW-1185">Reference proteome</keyword>
<keyword evidence="5 7" id="KW-0067">ATP-binding</keyword>
<evidence type="ECO:0000256" key="8">
    <source>
        <dbReference type="SAM" id="MobiDB-lite"/>
    </source>
</evidence>
<dbReference type="InterPro" id="IPR000719">
    <property type="entry name" value="Prot_kinase_dom"/>
</dbReference>
<dbReference type="PANTHER" id="PTHR24355">
    <property type="entry name" value="G PROTEIN-COUPLED RECEPTOR KINASE/RIBOSOMAL PROTEIN S6 KINASE"/>
    <property type="match status" value="1"/>
</dbReference>
<evidence type="ECO:0000256" key="3">
    <source>
        <dbReference type="ARBA" id="ARBA00022741"/>
    </source>
</evidence>
<comment type="caution">
    <text evidence="10">The sequence shown here is derived from an EMBL/GenBank/DDBJ whole genome shotgun (WGS) entry which is preliminary data.</text>
</comment>
<accession>A0ABD2QDX6</accession>
<evidence type="ECO:0000256" key="2">
    <source>
        <dbReference type="ARBA" id="ARBA00022679"/>
    </source>
</evidence>
<feature type="domain" description="Protein kinase" evidence="9">
    <location>
        <begin position="242"/>
        <end position="510"/>
    </location>
</feature>
<evidence type="ECO:0000256" key="7">
    <source>
        <dbReference type="PROSITE-ProRule" id="PRU10141"/>
    </source>
</evidence>
<dbReference type="PROSITE" id="PS50088">
    <property type="entry name" value="ANK_REPEAT"/>
    <property type="match status" value="1"/>
</dbReference>
<evidence type="ECO:0000313" key="10">
    <source>
        <dbReference type="EMBL" id="KAL3317690.1"/>
    </source>
</evidence>
<dbReference type="SUPFAM" id="SSF56112">
    <property type="entry name" value="Protein kinase-like (PK-like)"/>
    <property type="match status" value="1"/>
</dbReference>
<keyword evidence="3 7" id="KW-0547">Nucleotide-binding</keyword>
<feature type="repeat" description="ANK" evidence="6">
    <location>
        <begin position="15"/>
        <end position="47"/>
    </location>
</feature>
<reference evidence="10 11" key="1">
    <citation type="submission" date="2024-11" db="EMBL/GenBank/DDBJ databases">
        <title>Adaptive evolution of stress response genes in parasites aligns with host niche diversity.</title>
        <authorList>
            <person name="Hahn C."/>
            <person name="Resl P."/>
        </authorList>
    </citation>
    <scope>NUCLEOTIDE SEQUENCE [LARGE SCALE GENOMIC DNA]</scope>
    <source>
        <strain evidence="10">EGGRZ-B1_66</strain>
        <tissue evidence="10">Body</tissue>
    </source>
</reference>
<dbReference type="PROSITE" id="PS00108">
    <property type="entry name" value="PROTEIN_KINASE_ST"/>
    <property type="match status" value="1"/>
</dbReference>
<dbReference type="GO" id="GO:0005524">
    <property type="term" value="F:ATP binding"/>
    <property type="evidence" value="ECO:0007669"/>
    <property type="project" value="UniProtKB-UniRule"/>
</dbReference>
<dbReference type="SMART" id="SM00220">
    <property type="entry name" value="S_TKc"/>
    <property type="match status" value="1"/>
</dbReference>
<organism evidence="10 11">
    <name type="scientific">Cichlidogyrus casuarinus</name>
    <dbReference type="NCBI Taxonomy" id="1844966"/>
    <lineage>
        <taxon>Eukaryota</taxon>
        <taxon>Metazoa</taxon>
        <taxon>Spiralia</taxon>
        <taxon>Lophotrochozoa</taxon>
        <taxon>Platyhelminthes</taxon>
        <taxon>Monogenea</taxon>
        <taxon>Monopisthocotylea</taxon>
        <taxon>Dactylogyridea</taxon>
        <taxon>Ancyrocephalidae</taxon>
        <taxon>Cichlidogyrus</taxon>
    </lineage>
</organism>
<dbReference type="PROSITE" id="PS00107">
    <property type="entry name" value="PROTEIN_KINASE_ATP"/>
    <property type="match status" value="1"/>
</dbReference>
<evidence type="ECO:0000256" key="1">
    <source>
        <dbReference type="ARBA" id="ARBA00022527"/>
    </source>
</evidence>
<dbReference type="GO" id="GO:0004674">
    <property type="term" value="F:protein serine/threonine kinase activity"/>
    <property type="evidence" value="ECO:0007669"/>
    <property type="project" value="UniProtKB-KW"/>
</dbReference>
<keyword evidence="2" id="KW-0808">Transferase</keyword>
<keyword evidence="4" id="KW-0418">Kinase</keyword>
<name>A0ABD2QDX6_9PLAT</name>
<dbReference type="AlphaFoldDB" id="A0ABD2QDX6"/>
<dbReference type="EMBL" id="JBJKFK010000344">
    <property type="protein sequence ID" value="KAL3317690.1"/>
    <property type="molecule type" value="Genomic_DNA"/>
</dbReference>
<dbReference type="InterPro" id="IPR017441">
    <property type="entry name" value="Protein_kinase_ATP_BS"/>
</dbReference>
<feature type="region of interest" description="Disordered" evidence="8">
    <location>
        <begin position="136"/>
        <end position="164"/>
    </location>
</feature>
<dbReference type="PANTHER" id="PTHR24355:SF18">
    <property type="entry name" value="G PROTEIN-COUPLED RECEPTOR KINASE"/>
    <property type="match status" value="1"/>
</dbReference>
<dbReference type="Proteomes" id="UP001626550">
    <property type="component" value="Unassembled WGS sequence"/>
</dbReference>
<evidence type="ECO:0000256" key="4">
    <source>
        <dbReference type="ARBA" id="ARBA00022777"/>
    </source>
</evidence>
<evidence type="ECO:0000256" key="6">
    <source>
        <dbReference type="PROSITE-ProRule" id="PRU00023"/>
    </source>
</evidence>
<dbReference type="Pfam" id="PF00023">
    <property type="entry name" value="Ank"/>
    <property type="match status" value="1"/>
</dbReference>
<keyword evidence="1" id="KW-0723">Serine/threonine-protein kinase</keyword>
<keyword evidence="6" id="KW-0040">ANK repeat</keyword>
<evidence type="ECO:0000313" key="11">
    <source>
        <dbReference type="Proteomes" id="UP001626550"/>
    </source>
</evidence>
<protein>
    <recommendedName>
        <fullName evidence="9">Protein kinase domain-containing protein</fullName>
    </recommendedName>
</protein>
<dbReference type="SMART" id="SM00248">
    <property type="entry name" value="ANK"/>
    <property type="match status" value="1"/>
</dbReference>
<dbReference type="PROSITE" id="PS50297">
    <property type="entry name" value="ANK_REP_REGION"/>
    <property type="match status" value="1"/>
</dbReference>
<dbReference type="Pfam" id="PF00069">
    <property type="entry name" value="Pkinase"/>
    <property type="match status" value="1"/>
</dbReference>